<dbReference type="Proteomes" id="UP001222325">
    <property type="component" value="Unassembled WGS sequence"/>
</dbReference>
<feature type="coiled-coil region" evidence="1">
    <location>
        <begin position="538"/>
        <end position="606"/>
    </location>
</feature>
<feature type="compositionally biased region" description="Basic and acidic residues" evidence="2">
    <location>
        <begin position="641"/>
        <end position="651"/>
    </location>
</feature>
<proteinExistence type="predicted"/>
<evidence type="ECO:0000313" key="4">
    <source>
        <dbReference type="Proteomes" id="UP001222325"/>
    </source>
</evidence>
<dbReference type="EMBL" id="JARJCN010000015">
    <property type="protein sequence ID" value="KAJ7093898.1"/>
    <property type="molecule type" value="Genomic_DNA"/>
</dbReference>
<evidence type="ECO:0000256" key="1">
    <source>
        <dbReference type="SAM" id="Coils"/>
    </source>
</evidence>
<comment type="caution">
    <text evidence="3">The sequence shown here is derived from an EMBL/GenBank/DDBJ whole genome shotgun (WGS) entry which is preliminary data.</text>
</comment>
<accession>A0AAD6UAS5</accession>
<organism evidence="3 4">
    <name type="scientific">Mycena belliarum</name>
    <dbReference type="NCBI Taxonomy" id="1033014"/>
    <lineage>
        <taxon>Eukaryota</taxon>
        <taxon>Fungi</taxon>
        <taxon>Dikarya</taxon>
        <taxon>Basidiomycota</taxon>
        <taxon>Agaricomycotina</taxon>
        <taxon>Agaricomycetes</taxon>
        <taxon>Agaricomycetidae</taxon>
        <taxon>Agaricales</taxon>
        <taxon>Marasmiineae</taxon>
        <taxon>Mycenaceae</taxon>
        <taxon>Mycena</taxon>
    </lineage>
</organism>
<name>A0AAD6UAS5_9AGAR</name>
<protein>
    <submittedName>
        <fullName evidence="3">Uncharacterized protein</fullName>
    </submittedName>
</protein>
<gene>
    <name evidence="3" type="ORF">B0H15DRAFT_947234</name>
</gene>
<dbReference type="AlphaFoldDB" id="A0AAD6UAS5"/>
<sequence length="668" mass="73176">MPEHKSAAPQYIITNAQVCHADATRLALTPLSIPIPFRAPSLPANNETLGLAANNLPPQLRNIHNVAAAISSNAESSFACILQKTAPLAREIRLQLFTTFTALRALRGQVAARSICVRAAQKSTSLVLGIRVQLSAALVALQDHVCEAAAASTKAGVMLKRAAQKINPLALEIRLQLSALLVALRSRVGDALIELLDRVDVVRPAKGPGPTKTVTVYAMRFSPAASTVLRTVSTSPAQQMEHLECGFQASQEARTTHVHPLPTLCRSSSSTSLQLSFEETSEAGPPLLAHEHSLVAGAIPPTVKVLRPVVPQRTQARPVTADGLPTIPISVSRLHAPGHSTEPSRHDDYAAGTSTCPLEGVEDKSQGNITRRGPVPKQDAMSLIGWVVVVIMGAAWWRNWNESARKAWRAAGEAQDAARECAKDLRFSERRLEEAQRIEQRLLIANEAIRANCVEREQAVDAWAGFADSQLAKTVARVAKLEEEIGIGREKLVEVQEKWHRTLAELDNVKDEHTAVALRGKEELESARKVECALVEERDQLHDQLLRVRAQLEKVIQKHARAAVSARQQTTAAVEEAEVTAFKYMAEVLAEKLAPIREELEEERRQRAWAFRAVERLKESVRLAQRACDERDEAMRLLRETEHLRPADGHARPSVAATQRQSSADAAT</sequence>
<evidence type="ECO:0000256" key="2">
    <source>
        <dbReference type="SAM" id="MobiDB-lite"/>
    </source>
</evidence>
<feature type="compositionally biased region" description="Polar residues" evidence="2">
    <location>
        <begin position="656"/>
        <end position="668"/>
    </location>
</feature>
<evidence type="ECO:0000313" key="3">
    <source>
        <dbReference type="EMBL" id="KAJ7093898.1"/>
    </source>
</evidence>
<keyword evidence="4" id="KW-1185">Reference proteome</keyword>
<keyword evidence="1" id="KW-0175">Coiled coil</keyword>
<feature type="region of interest" description="Disordered" evidence="2">
    <location>
        <begin position="641"/>
        <end position="668"/>
    </location>
</feature>
<reference evidence="3" key="1">
    <citation type="submission" date="2023-03" db="EMBL/GenBank/DDBJ databases">
        <title>Massive genome expansion in bonnet fungi (Mycena s.s.) driven by repeated elements and novel gene families across ecological guilds.</title>
        <authorList>
            <consortium name="Lawrence Berkeley National Laboratory"/>
            <person name="Harder C.B."/>
            <person name="Miyauchi S."/>
            <person name="Viragh M."/>
            <person name="Kuo A."/>
            <person name="Thoen E."/>
            <person name="Andreopoulos B."/>
            <person name="Lu D."/>
            <person name="Skrede I."/>
            <person name="Drula E."/>
            <person name="Henrissat B."/>
            <person name="Morin E."/>
            <person name="Kohler A."/>
            <person name="Barry K."/>
            <person name="LaButti K."/>
            <person name="Morin E."/>
            <person name="Salamov A."/>
            <person name="Lipzen A."/>
            <person name="Mereny Z."/>
            <person name="Hegedus B."/>
            <person name="Baldrian P."/>
            <person name="Stursova M."/>
            <person name="Weitz H."/>
            <person name="Taylor A."/>
            <person name="Grigoriev I.V."/>
            <person name="Nagy L.G."/>
            <person name="Martin F."/>
            <person name="Kauserud H."/>
        </authorList>
    </citation>
    <scope>NUCLEOTIDE SEQUENCE</scope>
    <source>
        <strain evidence="3">CBHHK173m</strain>
    </source>
</reference>